<comment type="subunit">
    <text evidence="8">Component of the TIM23 complex.</text>
</comment>
<dbReference type="OrthoDB" id="436405at2759"/>
<dbReference type="InterPro" id="IPR013261">
    <property type="entry name" value="Tim21"/>
</dbReference>
<evidence type="ECO:0000313" key="11">
    <source>
        <dbReference type="EMBL" id="OUS45764.1"/>
    </source>
</evidence>
<keyword evidence="8" id="KW-0653">Protein transport</keyword>
<evidence type="ECO:0000256" key="9">
    <source>
        <dbReference type="SAM" id="MobiDB-lite"/>
    </source>
</evidence>
<keyword evidence="3 8" id="KW-0812">Transmembrane</keyword>
<dbReference type="RefSeq" id="XP_003077965.1">
    <property type="nucleotide sequence ID" value="XM_003077917.1"/>
</dbReference>
<dbReference type="EMBL" id="KZ155786">
    <property type="protein sequence ID" value="OUS45764.1"/>
    <property type="molecule type" value="Genomic_DNA"/>
</dbReference>
<dbReference type="Pfam" id="PF08294">
    <property type="entry name" value="TIM21"/>
    <property type="match status" value="1"/>
</dbReference>
<sequence length="201" mass="21512">MANAGRGKGSSGREGEGEGDADETTSEIDVRRGARYDEITDKWIPEKPVSAVEGASYGIVGLIGLAIAAAAVWFGVSELLLTPKEHLVMDAAMNKLREDVRVSVALGTPMTSYGSESRNRGARRSVAHRVVLDERGRERLLVQFYARGPRGSAIVRAECGIDAATGKWTDFTYIVADVQGASQARIEVVSPQAAPQRLVAL</sequence>
<evidence type="ECO:0000313" key="10">
    <source>
        <dbReference type="EMBL" id="CAL52705.1"/>
    </source>
</evidence>
<keyword evidence="12" id="KW-1185">Reference proteome</keyword>
<organism evidence="10 12">
    <name type="scientific">Ostreococcus tauri</name>
    <name type="common">Marine green alga</name>
    <dbReference type="NCBI Taxonomy" id="70448"/>
    <lineage>
        <taxon>Eukaryota</taxon>
        <taxon>Viridiplantae</taxon>
        <taxon>Chlorophyta</taxon>
        <taxon>Mamiellophyceae</taxon>
        <taxon>Mamiellales</taxon>
        <taxon>Bathycoccaceae</taxon>
        <taxon>Ostreococcus</taxon>
    </lineage>
</organism>
<keyword evidence="8" id="KW-0813">Transport</keyword>
<feature type="transmembrane region" description="Helical" evidence="8">
    <location>
        <begin position="55"/>
        <end position="76"/>
    </location>
</feature>
<keyword evidence="8" id="KW-0811">Translocation</keyword>
<evidence type="ECO:0000256" key="2">
    <source>
        <dbReference type="ARBA" id="ARBA00010867"/>
    </source>
</evidence>
<dbReference type="AlphaFoldDB" id="Q01D98"/>
<dbReference type="KEGG" id="ota:OT_ostta03g00580"/>
<dbReference type="STRING" id="70448.Q01D98"/>
<name>Q01D98_OSTTA</name>
<accession>A0A1Y5IC19</accession>
<gene>
    <name evidence="11" type="ORF">BE221DRAFT_146444</name>
    <name evidence="10" type="ORF">OT_ostta03g00580</name>
</gene>
<dbReference type="Proteomes" id="UP000195557">
    <property type="component" value="Unassembled WGS sequence"/>
</dbReference>
<comment type="similarity">
    <text evidence="2 8">Belongs to the TIM21 family.</text>
</comment>
<proteinExistence type="inferred from homology"/>
<dbReference type="GO" id="GO:0005744">
    <property type="term" value="C:TIM23 mitochondrial import inner membrane translocase complex"/>
    <property type="evidence" value="ECO:0007669"/>
    <property type="project" value="UniProtKB-UniRule"/>
</dbReference>
<protein>
    <recommendedName>
        <fullName evidence="8">Mitochondrial import inner membrane translocase subunit Tim21</fullName>
    </recommendedName>
</protein>
<evidence type="ECO:0000256" key="4">
    <source>
        <dbReference type="ARBA" id="ARBA00022946"/>
    </source>
</evidence>
<feature type="compositionally biased region" description="Gly residues" evidence="9">
    <location>
        <begin position="1"/>
        <end position="10"/>
    </location>
</feature>
<dbReference type="EMBL" id="CAID01000003">
    <property type="protein sequence ID" value="CAL52705.1"/>
    <property type="molecule type" value="Genomic_DNA"/>
</dbReference>
<evidence type="ECO:0000256" key="1">
    <source>
        <dbReference type="ARBA" id="ARBA00004304"/>
    </source>
</evidence>
<dbReference type="PANTHER" id="PTHR13032:SF6">
    <property type="entry name" value="MITOCHONDRIAL IMPORT INNER MEMBRANE TRANSLOCASE SUBUNIT TIM21"/>
    <property type="match status" value="1"/>
</dbReference>
<evidence type="ECO:0000313" key="12">
    <source>
        <dbReference type="Proteomes" id="UP000009170"/>
    </source>
</evidence>
<accession>Q01D98</accession>
<evidence type="ECO:0000256" key="7">
    <source>
        <dbReference type="ARBA" id="ARBA00023136"/>
    </source>
</evidence>
<keyword evidence="8" id="KW-0999">Mitochondrion inner membrane</keyword>
<dbReference type="Proteomes" id="UP000009170">
    <property type="component" value="Unassembled WGS sequence"/>
</dbReference>
<dbReference type="GeneID" id="9832799"/>
<dbReference type="OMA" id="DKWIPEK"/>
<feature type="compositionally biased region" description="Acidic residues" evidence="9">
    <location>
        <begin position="17"/>
        <end position="26"/>
    </location>
</feature>
<evidence type="ECO:0000256" key="3">
    <source>
        <dbReference type="ARBA" id="ARBA00022692"/>
    </source>
</evidence>
<dbReference type="GO" id="GO:0030150">
    <property type="term" value="P:protein import into mitochondrial matrix"/>
    <property type="evidence" value="ECO:0007669"/>
    <property type="project" value="UniProtKB-UniRule"/>
</dbReference>
<dbReference type="InterPro" id="IPR038552">
    <property type="entry name" value="Tim21_IMS_sf"/>
</dbReference>
<dbReference type="FunCoup" id="Q01D98">
    <property type="interactions" value="1530"/>
</dbReference>
<dbReference type="PANTHER" id="PTHR13032">
    <property type="entry name" value="MITOCHONDRIAL IMPORT INNER MEMBRANE TRANSLOCASE SUBUNIT TIM21"/>
    <property type="match status" value="1"/>
</dbReference>
<evidence type="ECO:0000256" key="5">
    <source>
        <dbReference type="ARBA" id="ARBA00022989"/>
    </source>
</evidence>
<feature type="region of interest" description="Disordered" evidence="9">
    <location>
        <begin position="1"/>
        <end position="31"/>
    </location>
</feature>
<dbReference type="Gene3D" id="3.10.450.320">
    <property type="entry name" value="Mitochondrial import inner membrane translocase subunit Tim21"/>
    <property type="match status" value="1"/>
</dbReference>
<reference evidence="10" key="2">
    <citation type="journal article" date="2014" name="BMC Genomics">
        <title>An improved genome of the model marine alga Ostreococcus tauri unfolds by assessing Illumina de novo assemblies.</title>
        <authorList>
            <person name="Blanc-Mathieu R."/>
            <person name="Verhelst B."/>
            <person name="Derelle E."/>
            <person name="Rombauts S."/>
            <person name="Bouget F.Y."/>
            <person name="Carre I."/>
            <person name="Chateau A."/>
            <person name="Eyre-Walker A."/>
            <person name="Grimsley N."/>
            <person name="Moreau H."/>
            <person name="Piegu B."/>
            <person name="Rivals E."/>
            <person name="Schackwitz W."/>
            <person name="Van de Peer Y."/>
            <person name="Piganeau G."/>
        </authorList>
    </citation>
    <scope>NUCLEOTIDE SEQUENCE</scope>
    <source>
        <strain evidence="10">RCC4221</strain>
    </source>
</reference>
<keyword evidence="5 8" id="KW-1133">Transmembrane helix</keyword>
<accession>A0A454XMP0</accession>
<comment type="subcellular location">
    <subcellularLocation>
        <location evidence="8">Mitochondrion inner membrane</location>
        <topology evidence="8">Single-pass membrane protein</topology>
    </subcellularLocation>
    <subcellularLocation>
        <location evidence="1">Mitochondrion membrane</location>
        <topology evidence="1">Single-pass membrane protein</topology>
    </subcellularLocation>
</comment>
<comment type="function">
    <text evidence="8">Essential component of the TIM23 complex, a complex that mediates the translocation of transit peptide-containing proteins across the mitochondrial inner membrane.</text>
</comment>
<reference evidence="10 12" key="1">
    <citation type="journal article" date="2006" name="Proc. Natl. Acad. Sci. U.S.A.">
        <title>Genome analysis of the smallest free-living eukaryote Ostreococcus tauri unveils many unique features.</title>
        <authorList>
            <person name="Derelle E."/>
            <person name="Ferraz C."/>
            <person name="Rombauts S."/>
            <person name="Rouze P."/>
            <person name="Worden A.Z."/>
            <person name="Robbens S."/>
            <person name="Partensky F."/>
            <person name="Degroeve S."/>
            <person name="Echeynie S."/>
            <person name="Cooke R."/>
            <person name="Saeys Y."/>
            <person name="Wuyts J."/>
            <person name="Jabbari K."/>
            <person name="Bowler C."/>
            <person name="Panaud O."/>
            <person name="Piegu B."/>
            <person name="Ball S.G."/>
            <person name="Ral J.-P."/>
            <person name="Bouget F.-Y."/>
            <person name="Piganeau G."/>
            <person name="De Baets B."/>
            <person name="Picard A."/>
            <person name="Delseny M."/>
            <person name="Demaille J."/>
            <person name="Van de Peer Y."/>
            <person name="Moreau H."/>
        </authorList>
    </citation>
    <scope>NUCLEOTIDE SEQUENCE [LARGE SCALE GENOMIC DNA]</scope>
    <source>
        <strain evidence="10 12">OTTH0595</strain>
    </source>
</reference>
<evidence type="ECO:0000256" key="8">
    <source>
        <dbReference type="RuleBase" id="RU367142"/>
    </source>
</evidence>
<keyword evidence="7 8" id="KW-0472">Membrane</keyword>
<evidence type="ECO:0000256" key="6">
    <source>
        <dbReference type="ARBA" id="ARBA00023128"/>
    </source>
</evidence>
<keyword evidence="6 8" id="KW-0496">Mitochondrion</keyword>
<keyword evidence="4" id="KW-0809">Transit peptide</keyword>
<reference evidence="11" key="3">
    <citation type="submission" date="2017-04" db="EMBL/GenBank/DDBJ databases">
        <title>Population genomics of picophytoplankton unveils novel chromosome hypervariability.</title>
        <authorList>
            <consortium name="DOE Joint Genome Institute"/>
            <person name="Blanc-Mathieu R."/>
            <person name="Krasovec M."/>
            <person name="Hebrard M."/>
            <person name="Yau S."/>
            <person name="Desgranges E."/>
            <person name="Martin J."/>
            <person name="Schackwitz W."/>
            <person name="Kuo A."/>
            <person name="Salin G."/>
            <person name="Donnadieu C."/>
            <person name="Desdevises Y."/>
            <person name="Sanchez-Ferandin S."/>
            <person name="Moreau H."/>
            <person name="Rivals E."/>
            <person name="Grigoriev I.V."/>
            <person name="Grimsley N."/>
            <person name="Eyre-Walker A."/>
            <person name="Piganeau G."/>
        </authorList>
    </citation>
    <scope>NUCLEOTIDE SEQUENCE [LARGE SCALE GENOMIC DNA]</scope>
    <source>
        <strain evidence="11">RCC 1115</strain>
    </source>
</reference>
<dbReference type="InParanoid" id="Q01D98"/>